<dbReference type="PANTHER" id="PTHR22900:SF5">
    <property type="entry name" value="PROTEIN CBG14245"/>
    <property type="match status" value="1"/>
</dbReference>
<dbReference type="GO" id="GO:1902884">
    <property type="term" value="P:positive regulation of response to oxidative stress"/>
    <property type="evidence" value="ECO:0007669"/>
    <property type="project" value="InterPro"/>
</dbReference>
<feature type="transmembrane region" description="Helical" evidence="1">
    <location>
        <begin position="87"/>
        <end position="108"/>
    </location>
</feature>
<evidence type="ECO:0000313" key="2">
    <source>
        <dbReference type="EMBL" id="CAJ0582864.1"/>
    </source>
</evidence>
<feature type="transmembrane region" description="Helical" evidence="1">
    <location>
        <begin position="42"/>
        <end position="60"/>
    </location>
</feature>
<feature type="transmembrane region" description="Helical" evidence="1">
    <location>
        <begin position="168"/>
        <end position="187"/>
    </location>
</feature>
<evidence type="ECO:0008006" key="4">
    <source>
        <dbReference type="Google" id="ProtNLM"/>
    </source>
</evidence>
<dbReference type="Pfam" id="PF03567">
    <property type="entry name" value="Sulfotransfer_2"/>
    <property type="match status" value="1"/>
</dbReference>
<reference evidence="2" key="1">
    <citation type="submission" date="2023-06" db="EMBL/GenBank/DDBJ databases">
        <authorList>
            <person name="Delattre M."/>
        </authorList>
    </citation>
    <scope>NUCLEOTIDE SEQUENCE</scope>
    <source>
        <strain evidence="2">AF72</strain>
    </source>
</reference>
<dbReference type="InterPro" id="IPR007669">
    <property type="entry name" value="Chst-1-like"/>
</dbReference>
<dbReference type="AlphaFoldDB" id="A0AA36DAR1"/>
<feature type="transmembrane region" description="Helical" evidence="1">
    <location>
        <begin position="240"/>
        <end position="262"/>
    </location>
</feature>
<name>A0AA36DAR1_9BILA</name>
<comment type="caution">
    <text evidence="2">The sequence shown here is derived from an EMBL/GenBank/DDBJ whole genome shotgun (WGS) entry which is preliminary data.</text>
</comment>
<feature type="transmembrane region" description="Helical" evidence="1">
    <location>
        <begin position="129"/>
        <end position="148"/>
    </location>
</feature>
<dbReference type="GO" id="GO:0016020">
    <property type="term" value="C:membrane"/>
    <property type="evidence" value="ECO:0007669"/>
    <property type="project" value="InterPro"/>
</dbReference>
<organism evidence="2 3">
    <name type="scientific">Mesorhabditis spiculigera</name>
    <dbReference type="NCBI Taxonomy" id="96644"/>
    <lineage>
        <taxon>Eukaryota</taxon>
        <taxon>Metazoa</taxon>
        <taxon>Ecdysozoa</taxon>
        <taxon>Nematoda</taxon>
        <taxon>Chromadorea</taxon>
        <taxon>Rhabditida</taxon>
        <taxon>Rhabditina</taxon>
        <taxon>Rhabditomorpha</taxon>
        <taxon>Rhabditoidea</taxon>
        <taxon>Rhabditidae</taxon>
        <taxon>Mesorhabditinae</taxon>
        <taxon>Mesorhabditis</taxon>
    </lineage>
</organism>
<dbReference type="GO" id="GO:0047756">
    <property type="term" value="F:chondroitin 4-sulfotransferase activity"/>
    <property type="evidence" value="ECO:0007669"/>
    <property type="project" value="InterPro"/>
</dbReference>
<proteinExistence type="predicted"/>
<protein>
    <recommendedName>
        <fullName evidence="4">Sulfotransferase domain-containing protein</fullName>
    </recommendedName>
</protein>
<dbReference type="GO" id="GO:0050650">
    <property type="term" value="P:chondroitin sulfate proteoglycan biosynthetic process"/>
    <property type="evidence" value="ECO:0007669"/>
    <property type="project" value="InterPro"/>
</dbReference>
<sequence>MELLAVGMIVQVVIDAIFFVIHLWMLIALWRGSHFKWALKPHLTLVFATSLLLLLLNAGINRPYSYHIILPWLTWWTQWLSSNGKFLALRFIIVFHIHSISTTATLAYNVVQHLSTLYVRKMRKKLPKWTVYVLAFLFPLPFFGYLMYYLFRVTARLNEVLQTYQEALAVYATYLIVCILLMAFIMFYHTEKPASHPKTTKPYRKYLIRGAILCFQCLLPGFMIYYSTVFSESLTEILSIASYSNLCIEIYAIFAPFFALCMEKADRKNGCRLKVDAKLRDELMLGAHLDFAHSTNLAILFDPLLRFIKSFVDDCATNGISAEICGSPERLHNFLGRGERFSQLFLDTIQHLREDEQKVASNQDEHLMPQNWRCNFDHYLHDYALVRMTAKESVLRDLSWVLERAGFGPNRVKFIKDNLAESVASFHVFQKSDAYLVSFYITLKSFAFLRDLTAYSWAPYADVVQWRNVKSFYASQLDAPMEHVQFMSSIAARFRISTHQLRTFINATLALTVPEINNAQDWLVELCPLPTFDDPACRILPPFVEMPSQQRIASRYSITACTIFKNMSTLLAALMCYLHNPNAMKNESSYYDGWDERRPCLGENNAGSLTDIFWKFGIRRYRLKKFVLVREPMERFLSGYVNQCRHVNRCDGCKDINCTLTKVEQYGRDLAQNNTYEGPERFRKHINAHFFPQGWRCDFVTDFLDYDIIRFNSRDQAELLRGLERVLKNAGIPMAEIRFVAKKLEEGRGSHSTVGNTETTDARLELEQNPALLRQV</sequence>
<dbReference type="InterPro" id="IPR005331">
    <property type="entry name" value="Sulfotransferase"/>
</dbReference>
<feature type="transmembrane region" description="Helical" evidence="1">
    <location>
        <begin position="6"/>
        <end position="30"/>
    </location>
</feature>
<keyword evidence="1" id="KW-0812">Transmembrane</keyword>
<feature type="non-terminal residue" evidence="2">
    <location>
        <position position="1"/>
    </location>
</feature>
<accession>A0AA36DAR1</accession>
<dbReference type="PANTHER" id="PTHR22900">
    <property type="entry name" value="PROTEIN CBG14245-RELATED"/>
    <property type="match status" value="1"/>
</dbReference>
<keyword evidence="1" id="KW-0472">Membrane</keyword>
<gene>
    <name evidence="2" type="ORF">MSPICULIGERA_LOCUS20994</name>
</gene>
<keyword evidence="3" id="KW-1185">Reference proteome</keyword>
<evidence type="ECO:0000313" key="3">
    <source>
        <dbReference type="Proteomes" id="UP001177023"/>
    </source>
</evidence>
<keyword evidence="1" id="KW-1133">Transmembrane helix</keyword>
<dbReference type="Proteomes" id="UP001177023">
    <property type="component" value="Unassembled WGS sequence"/>
</dbReference>
<dbReference type="EMBL" id="CATQJA010002664">
    <property type="protein sequence ID" value="CAJ0582864.1"/>
    <property type="molecule type" value="Genomic_DNA"/>
</dbReference>
<evidence type="ECO:0000256" key="1">
    <source>
        <dbReference type="SAM" id="Phobius"/>
    </source>
</evidence>
<feature type="transmembrane region" description="Helical" evidence="1">
    <location>
        <begin position="207"/>
        <end position="228"/>
    </location>
</feature>